<dbReference type="Pfam" id="PF13347">
    <property type="entry name" value="MFS_2"/>
    <property type="match status" value="1"/>
</dbReference>
<organism evidence="2 3">
    <name type="scientific">Propionispira arboris</name>
    <dbReference type="NCBI Taxonomy" id="84035"/>
    <lineage>
        <taxon>Bacteria</taxon>
        <taxon>Bacillati</taxon>
        <taxon>Bacillota</taxon>
        <taxon>Negativicutes</taxon>
        <taxon>Selenomonadales</taxon>
        <taxon>Selenomonadaceae</taxon>
        <taxon>Propionispira</taxon>
    </lineage>
</organism>
<keyword evidence="1" id="KW-0812">Transmembrane</keyword>
<dbReference type="NCBIfam" id="TIGR00792">
    <property type="entry name" value="gph"/>
    <property type="match status" value="1"/>
</dbReference>
<evidence type="ECO:0000256" key="1">
    <source>
        <dbReference type="SAM" id="Phobius"/>
    </source>
</evidence>
<dbReference type="GO" id="GO:0006814">
    <property type="term" value="P:sodium ion transport"/>
    <property type="evidence" value="ECO:0007669"/>
    <property type="project" value="InterPro"/>
</dbReference>
<evidence type="ECO:0000313" key="3">
    <source>
        <dbReference type="Proteomes" id="UP000199662"/>
    </source>
</evidence>
<feature type="transmembrane region" description="Helical" evidence="1">
    <location>
        <begin position="192"/>
        <end position="210"/>
    </location>
</feature>
<dbReference type="InterPro" id="IPR039672">
    <property type="entry name" value="MFS_2"/>
</dbReference>
<feature type="transmembrane region" description="Helical" evidence="1">
    <location>
        <begin position="245"/>
        <end position="268"/>
    </location>
</feature>
<dbReference type="GO" id="GO:0005886">
    <property type="term" value="C:plasma membrane"/>
    <property type="evidence" value="ECO:0007669"/>
    <property type="project" value="TreeGrafter"/>
</dbReference>
<dbReference type="InterPro" id="IPR001927">
    <property type="entry name" value="Na/Gal_symport"/>
</dbReference>
<dbReference type="Proteomes" id="UP000199662">
    <property type="component" value="Unassembled WGS sequence"/>
</dbReference>
<evidence type="ECO:0000313" key="2">
    <source>
        <dbReference type="EMBL" id="SEJ82056.1"/>
    </source>
</evidence>
<dbReference type="RefSeq" id="WP_091833907.1">
    <property type="nucleotide sequence ID" value="NZ_FNZK01000018.1"/>
</dbReference>
<dbReference type="GO" id="GO:0008643">
    <property type="term" value="P:carbohydrate transport"/>
    <property type="evidence" value="ECO:0007669"/>
    <property type="project" value="InterPro"/>
</dbReference>
<reference evidence="2 3" key="1">
    <citation type="submission" date="2016-10" db="EMBL/GenBank/DDBJ databases">
        <authorList>
            <person name="de Groot N.N."/>
        </authorList>
    </citation>
    <scope>NUCLEOTIDE SEQUENCE [LARGE SCALE GENOMIC DNA]</scope>
    <source>
        <strain evidence="2 3">DSM 2179</strain>
    </source>
</reference>
<keyword evidence="3" id="KW-1185">Reference proteome</keyword>
<dbReference type="Gene3D" id="1.20.1250.20">
    <property type="entry name" value="MFS general substrate transporter like domains"/>
    <property type="match status" value="2"/>
</dbReference>
<dbReference type="STRING" id="84035.SAMN05660742_11849"/>
<dbReference type="InterPro" id="IPR036259">
    <property type="entry name" value="MFS_trans_sf"/>
</dbReference>
<keyword evidence="1" id="KW-1133">Transmembrane helix</keyword>
<feature type="transmembrane region" description="Helical" evidence="1">
    <location>
        <begin position="51"/>
        <end position="72"/>
    </location>
</feature>
<name>A0A1H7BXY1_9FIRM</name>
<feature type="transmembrane region" description="Helical" evidence="1">
    <location>
        <begin position="280"/>
        <end position="300"/>
    </location>
</feature>
<dbReference type="CDD" id="cd17332">
    <property type="entry name" value="MFS_MelB_like"/>
    <property type="match status" value="1"/>
</dbReference>
<dbReference type="PANTHER" id="PTHR11328:SF24">
    <property type="entry name" value="MAJOR FACILITATOR SUPERFAMILY (MFS) PROFILE DOMAIN-CONTAINING PROTEIN"/>
    <property type="match status" value="1"/>
</dbReference>
<proteinExistence type="predicted"/>
<protein>
    <submittedName>
        <fullName evidence="2">Glycoside/pentoside/hexuronide:cation symporter, GPH family</fullName>
    </submittedName>
</protein>
<feature type="transmembrane region" description="Helical" evidence="1">
    <location>
        <begin position="21"/>
        <end position="45"/>
    </location>
</feature>
<dbReference type="GO" id="GO:0015293">
    <property type="term" value="F:symporter activity"/>
    <property type="evidence" value="ECO:0007669"/>
    <property type="project" value="InterPro"/>
</dbReference>
<gene>
    <name evidence="2" type="ORF">SAMN05660742_11849</name>
</gene>
<feature type="transmembrane region" description="Helical" evidence="1">
    <location>
        <begin position="339"/>
        <end position="360"/>
    </location>
</feature>
<keyword evidence="1" id="KW-0472">Membrane</keyword>
<feature type="transmembrane region" description="Helical" evidence="1">
    <location>
        <begin position="119"/>
        <end position="139"/>
    </location>
</feature>
<sequence length="461" mass="51213">MIKTSNDIELSKRKFGMRDKIGYLLGDIGSELFFDISTAFLMVYYTDVFGLNPMIVGTIFVLARLWDAFMDVAAGRFIDARHPTKEGKFKPWLLRFCPVYAVTGILMFTKIPGLSDNEYLLYAVVTYIAWGTAFSFVNVPFGSMASVITVDSNERTALSTFRSIGAYIAQMAIKTLVPAIAFLDNKPDADRFFLVAVISGVMGIITYFAFYKLSTERIIIDKSSEKKGNLLNSLKALAKNRPLHALLAGALVFLVALMATSSLNAYLFKDYFKNTSALSLSGFVIVLNVILVAPTVGPLVKKFGKKEAASVAIMFTTIAYFLLYLIPITNGYIFVGCKWIADIGVTFFNFIIWAFIIDAIDYQELISGRREDGTVFSIYTFARKLGQSFSGGIAGLVLGIAGYIKAPQQTMEVAEKIRDLSLLIPGVLYFIVFLCITFWYPMNKEKVAQVAKELAEKRSLT</sequence>
<feature type="transmembrane region" description="Helical" evidence="1">
    <location>
        <begin position="420"/>
        <end position="440"/>
    </location>
</feature>
<dbReference type="AlphaFoldDB" id="A0A1H7BXY1"/>
<dbReference type="EMBL" id="FNZK01000018">
    <property type="protein sequence ID" value="SEJ82056.1"/>
    <property type="molecule type" value="Genomic_DNA"/>
</dbReference>
<feature type="transmembrane region" description="Helical" evidence="1">
    <location>
        <begin position="312"/>
        <end position="333"/>
    </location>
</feature>
<dbReference type="SUPFAM" id="SSF103473">
    <property type="entry name" value="MFS general substrate transporter"/>
    <property type="match status" value="1"/>
</dbReference>
<dbReference type="PANTHER" id="PTHR11328">
    <property type="entry name" value="MAJOR FACILITATOR SUPERFAMILY DOMAIN-CONTAINING PROTEIN"/>
    <property type="match status" value="1"/>
</dbReference>
<feature type="transmembrane region" description="Helical" evidence="1">
    <location>
        <begin position="92"/>
        <end position="113"/>
    </location>
</feature>
<accession>A0A1H7BXY1</accession>